<proteinExistence type="predicted"/>
<reference evidence="2 3" key="1">
    <citation type="journal article" date="2020" name="ISME J.">
        <title>Uncovering the hidden diversity of litter-decomposition mechanisms in mushroom-forming fungi.</title>
        <authorList>
            <person name="Floudas D."/>
            <person name="Bentzer J."/>
            <person name="Ahren D."/>
            <person name="Johansson T."/>
            <person name="Persson P."/>
            <person name="Tunlid A."/>
        </authorList>
    </citation>
    <scope>NUCLEOTIDE SEQUENCE [LARGE SCALE GENOMIC DNA]</scope>
    <source>
        <strain evidence="2 3">CBS 146.42</strain>
    </source>
</reference>
<evidence type="ECO:0000313" key="3">
    <source>
        <dbReference type="Proteomes" id="UP000559027"/>
    </source>
</evidence>
<feature type="region of interest" description="Disordered" evidence="1">
    <location>
        <begin position="309"/>
        <end position="335"/>
    </location>
</feature>
<name>A0A8H5D6G0_9AGAR</name>
<accession>A0A8H5D6G0</accession>
<dbReference type="InterPro" id="IPR008991">
    <property type="entry name" value="Translation_prot_SH3-like_sf"/>
</dbReference>
<feature type="region of interest" description="Disordered" evidence="1">
    <location>
        <begin position="69"/>
        <end position="113"/>
    </location>
</feature>
<evidence type="ECO:0000256" key="1">
    <source>
        <dbReference type="SAM" id="MobiDB-lite"/>
    </source>
</evidence>
<dbReference type="SUPFAM" id="SSF50104">
    <property type="entry name" value="Translation proteins SH3-like domain"/>
    <property type="match status" value="1"/>
</dbReference>
<keyword evidence="3" id="KW-1185">Reference proteome</keyword>
<protein>
    <submittedName>
        <fullName evidence="2">Uncharacterized protein</fullName>
    </submittedName>
</protein>
<evidence type="ECO:0000313" key="2">
    <source>
        <dbReference type="EMBL" id="KAF5354024.1"/>
    </source>
</evidence>
<sequence length="335" mass="37447">MPALVPEGCAVNTDGQLKNTTQIKWFHNPNDNVPLNMGGAVSTDTQLKSTSQIVSSHLLDGSVSLDTILPAPKQTRAPRKSSRSQNQYLDLEASNDNDNDNDDNGEDIEGGNDRFITHDQDLVEDVSSHAQRNLEEDGHDGFLAGFEKRWVSSHHVQKTDNGLRIIHSGDFNYMEDPIPPKEGDWELYFKLGDLVCITLGPDLGYIGFIVYINEEKFTATVYDPFCFPKPVTVPIPFIQFSFVIPQSGKTPCNPNANVKIAKIKLQQIKIQNLAFKLDKDEWYQVNKENLLEYTAHFVPNFKSLLPSHNCPKTPEPEAPPPADDEGSLWVPGIMD</sequence>
<gene>
    <name evidence="2" type="ORF">D9756_006942</name>
</gene>
<dbReference type="EMBL" id="JAACJO010000009">
    <property type="protein sequence ID" value="KAF5354024.1"/>
    <property type="molecule type" value="Genomic_DNA"/>
</dbReference>
<dbReference type="AlphaFoldDB" id="A0A8H5D6G0"/>
<organism evidence="2 3">
    <name type="scientific">Leucocoprinus leucothites</name>
    <dbReference type="NCBI Taxonomy" id="201217"/>
    <lineage>
        <taxon>Eukaryota</taxon>
        <taxon>Fungi</taxon>
        <taxon>Dikarya</taxon>
        <taxon>Basidiomycota</taxon>
        <taxon>Agaricomycotina</taxon>
        <taxon>Agaricomycetes</taxon>
        <taxon>Agaricomycetidae</taxon>
        <taxon>Agaricales</taxon>
        <taxon>Agaricineae</taxon>
        <taxon>Agaricaceae</taxon>
        <taxon>Leucocoprinus</taxon>
    </lineage>
</organism>
<comment type="caution">
    <text evidence="2">The sequence shown here is derived from an EMBL/GenBank/DDBJ whole genome shotgun (WGS) entry which is preliminary data.</text>
</comment>
<feature type="compositionally biased region" description="Acidic residues" evidence="1">
    <location>
        <begin position="93"/>
        <end position="110"/>
    </location>
</feature>
<dbReference type="OrthoDB" id="3121505at2759"/>
<dbReference type="Proteomes" id="UP000559027">
    <property type="component" value="Unassembled WGS sequence"/>
</dbReference>